<dbReference type="InterPro" id="IPR025979">
    <property type="entry name" value="ChrR-like_cupin_dom"/>
</dbReference>
<dbReference type="RefSeq" id="WP_218315234.1">
    <property type="nucleotide sequence ID" value="NZ_JAGSPB010000001.1"/>
</dbReference>
<proteinExistence type="predicted"/>
<sequence length="225" mass="24778">MHINADFDEPVAIHTDRLDWQASPMAGVDRRMLDRLGDEVARATSIVRYAPGSAFSEHTHSGGEEFIVLEGVFQDEHGDYPAGTYVRNPIGTHHVPRSDPGCTIFVELWQFDEADQEQMVVDLNGLDTVPDEKRPGVSTAVLAKRSYEEVTLQDWIAGIEVNLESEGGAELLILRGSLGYLGETFGVHDWIRLPSGRSSEFAAGSEGVRVWIKRGHLGAIRIPGN</sequence>
<evidence type="ECO:0000313" key="2">
    <source>
        <dbReference type="EMBL" id="MBV7264684.1"/>
    </source>
</evidence>
<protein>
    <submittedName>
        <fullName evidence="2">Cupin domain-containing protein</fullName>
    </submittedName>
</protein>
<name>A0ABS6SJ21_9SPHN</name>
<organism evidence="2 3">
    <name type="scientific">Erythrobacter ani</name>
    <dbReference type="NCBI Taxonomy" id="2827235"/>
    <lineage>
        <taxon>Bacteria</taxon>
        <taxon>Pseudomonadati</taxon>
        <taxon>Pseudomonadota</taxon>
        <taxon>Alphaproteobacteria</taxon>
        <taxon>Sphingomonadales</taxon>
        <taxon>Erythrobacteraceae</taxon>
        <taxon>Erythrobacter/Porphyrobacter group</taxon>
        <taxon>Erythrobacter</taxon>
    </lineage>
</organism>
<evidence type="ECO:0000259" key="1">
    <source>
        <dbReference type="Pfam" id="PF12973"/>
    </source>
</evidence>
<dbReference type="EMBL" id="JAGSPB010000001">
    <property type="protein sequence ID" value="MBV7264684.1"/>
    <property type="molecule type" value="Genomic_DNA"/>
</dbReference>
<dbReference type="CDD" id="cd20303">
    <property type="entry name" value="cupin_ChrR_1"/>
    <property type="match status" value="1"/>
</dbReference>
<dbReference type="Proteomes" id="UP000699975">
    <property type="component" value="Unassembled WGS sequence"/>
</dbReference>
<accession>A0ABS6SJ21</accession>
<reference evidence="2 3" key="1">
    <citation type="submission" date="2021-04" db="EMBL/GenBank/DDBJ databases">
        <authorList>
            <person name="Pira H."/>
            <person name="Risdian C."/>
            <person name="Wink J."/>
        </authorList>
    </citation>
    <scope>NUCLEOTIDE SEQUENCE [LARGE SCALE GENOMIC DNA]</scope>
    <source>
        <strain evidence="2 3">WH131</strain>
    </source>
</reference>
<feature type="domain" description="ChrR-like cupin" evidence="1">
    <location>
        <begin position="10"/>
        <end position="111"/>
    </location>
</feature>
<dbReference type="Pfam" id="PF12973">
    <property type="entry name" value="Cupin_7"/>
    <property type="match status" value="1"/>
</dbReference>
<gene>
    <name evidence="2" type="ORF">KCG45_00660</name>
</gene>
<comment type="caution">
    <text evidence="2">The sequence shown here is derived from an EMBL/GenBank/DDBJ whole genome shotgun (WGS) entry which is preliminary data.</text>
</comment>
<keyword evidence="3" id="KW-1185">Reference proteome</keyword>
<evidence type="ECO:0000313" key="3">
    <source>
        <dbReference type="Proteomes" id="UP000699975"/>
    </source>
</evidence>